<evidence type="ECO:0000313" key="1">
    <source>
        <dbReference type="EMBL" id="OHA58575.1"/>
    </source>
</evidence>
<evidence type="ECO:0000313" key="2">
    <source>
        <dbReference type="Proteomes" id="UP000177043"/>
    </source>
</evidence>
<name>A0A1G2QDB1_9BACT</name>
<proteinExistence type="predicted"/>
<dbReference type="EMBL" id="MHTJ01000003">
    <property type="protein sequence ID" value="OHA58575.1"/>
    <property type="molecule type" value="Genomic_DNA"/>
</dbReference>
<dbReference type="AlphaFoldDB" id="A0A1G2QDB1"/>
<comment type="caution">
    <text evidence="1">The sequence shown here is derived from an EMBL/GenBank/DDBJ whole genome shotgun (WGS) entry which is preliminary data.</text>
</comment>
<dbReference type="Proteomes" id="UP000177043">
    <property type="component" value="Unassembled WGS sequence"/>
</dbReference>
<reference evidence="1 2" key="1">
    <citation type="journal article" date="2016" name="Nat. Commun.">
        <title>Thousands of microbial genomes shed light on interconnected biogeochemical processes in an aquifer system.</title>
        <authorList>
            <person name="Anantharaman K."/>
            <person name="Brown C.T."/>
            <person name="Hug L.A."/>
            <person name="Sharon I."/>
            <person name="Castelle C.J."/>
            <person name="Probst A.J."/>
            <person name="Thomas B.C."/>
            <person name="Singh A."/>
            <person name="Wilkins M.J."/>
            <person name="Karaoz U."/>
            <person name="Brodie E.L."/>
            <person name="Williams K.H."/>
            <person name="Hubbard S.S."/>
            <person name="Banfield J.F."/>
        </authorList>
    </citation>
    <scope>NUCLEOTIDE SEQUENCE [LARGE SCALE GENOMIC DNA]</scope>
</reference>
<gene>
    <name evidence="1" type="ORF">A2571_02285</name>
</gene>
<organism evidence="1 2">
    <name type="scientific">Candidatus Vogelbacteria bacterium RIFOXYD1_FULL_44_32</name>
    <dbReference type="NCBI Taxonomy" id="1802438"/>
    <lineage>
        <taxon>Bacteria</taxon>
        <taxon>Candidatus Vogeliibacteriota</taxon>
    </lineage>
</organism>
<protein>
    <submittedName>
        <fullName evidence="1">Uncharacterized protein</fullName>
    </submittedName>
</protein>
<dbReference type="STRING" id="1802438.A2571_02285"/>
<sequence>MREARPAPFYKIHLLISQVGKNNKGYIILNMNSNELFEDSAVAVLEQERGIEFALAEMESTLEHPRSQHSHVWDRLVEQAMNELMSGK</sequence>
<accession>A0A1G2QDB1</accession>